<reference evidence="3 4" key="1">
    <citation type="journal article" date="2019" name="Emerg. Microbes Infect.">
        <title>Comprehensive subspecies identification of 175 nontuberculous mycobacteria species based on 7547 genomic profiles.</title>
        <authorList>
            <person name="Matsumoto Y."/>
            <person name="Kinjo T."/>
            <person name="Motooka D."/>
            <person name="Nabeya D."/>
            <person name="Jung N."/>
            <person name="Uechi K."/>
            <person name="Horii T."/>
            <person name="Iida T."/>
            <person name="Fujita J."/>
            <person name="Nakamura S."/>
        </authorList>
    </citation>
    <scope>NUCLEOTIDE SEQUENCE [LARGE SCALE GENOMIC DNA]</scope>
    <source>
        <strain evidence="3 4">JCM 18538</strain>
    </source>
</reference>
<evidence type="ECO:0008006" key="5">
    <source>
        <dbReference type="Google" id="ProtNLM"/>
    </source>
</evidence>
<organism evidence="3 4">
    <name type="scientific">Mycolicibacterium arabiense</name>
    <dbReference type="NCBI Taxonomy" id="1286181"/>
    <lineage>
        <taxon>Bacteria</taxon>
        <taxon>Bacillati</taxon>
        <taxon>Actinomycetota</taxon>
        <taxon>Actinomycetes</taxon>
        <taxon>Mycobacteriales</taxon>
        <taxon>Mycobacteriaceae</taxon>
        <taxon>Mycolicibacterium</taxon>
    </lineage>
</organism>
<dbReference type="KEGG" id="marz:MARA_10250"/>
<evidence type="ECO:0000313" key="3">
    <source>
        <dbReference type="EMBL" id="BBY47557.1"/>
    </source>
</evidence>
<dbReference type="RefSeq" id="WP_163917475.1">
    <property type="nucleotide sequence ID" value="NZ_AP022593.1"/>
</dbReference>
<dbReference type="Proteomes" id="UP000467428">
    <property type="component" value="Chromosome"/>
</dbReference>
<name>A0A7I7RSN4_9MYCO</name>
<gene>
    <name evidence="3" type="ORF">MARA_10250</name>
</gene>
<feature type="signal peptide" evidence="2">
    <location>
        <begin position="1"/>
        <end position="27"/>
    </location>
</feature>
<proteinExistence type="predicted"/>
<keyword evidence="4" id="KW-1185">Reference proteome</keyword>
<sequence>MKKFAVLGAGAIAAATIALISPGVAYAEPASASSLNVVGEPYARALAILKSQNVKAFFGGAVGSDYPQAECIVSQQKVTGGGRMYLNVDCTEEAVLNATANTPAGAGQAKPGPGGNAPAPGAGQGTYGGPVGVPVPVG</sequence>
<protein>
    <recommendedName>
        <fullName evidence="5">PASTA domain-containing protein</fullName>
    </recommendedName>
</protein>
<evidence type="ECO:0000256" key="1">
    <source>
        <dbReference type="SAM" id="MobiDB-lite"/>
    </source>
</evidence>
<geneLocation type="plasmid" evidence="4">
    <name>pjcm18538 dna</name>
</geneLocation>
<feature type="compositionally biased region" description="Gly residues" evidence="1">
    <location>
        <begin position="122"/>
        <end position="131"/>
    </location>
</feature>
<evidence type="ECO:0000313" key="4">
    <source>
        <dbReference type="Proteomes" id="UP000467428"/>
    </source>
</evidence>
<feature type="compositionally biased region" description="Low complexity" evidence="1">
    <location>
        <begin position="103"/>
        <end position="121"/>
    </location>
</feature>
<dbReference type="EMBL" id="AP022593">
    <property type="protein sequence ID" value="BBY47557.1"/>
    <property type="molecule type" value="Genomic_DNA"/>
</dbReference>
<accession>A0A7I7RSN4</accession>
<feature type="chain" id="PRO_5029724571" description="PASTA domain-containing protein" evidence="2">
    <location>
        <begin position="28"/>
        <end position="138"/>
    </location>
</feature>
<keyword evidence="2" id="KW-0732">Signal</keyword>
<evidence type="ECO:0000256" key="2">
    <source>
        <dbReference type="SAM" id="SignalP"/>
    </source>
</evidence>
<feature type="region of interest" description="Disordered" evidence="1">
    <location>
        <begin position="102"/>
        <end position="138"/>
    </location>
</feature>
<dbReference type="AlphaFoldDB" id="A0A7I7RSN4"/>